<name>A0AAD4X714_9MAGN</name>
<evidence type="ECO:0000256" key="4">
    <source>
        <dbReference type="ARBA" id="ARBA00022692"/>
    </source>
</evidence>
<reference evidence="10" key="1">
    <citation type="submission" date="2022-04" db="EMBL/GenBank/DDBJ databases">
        <title>A functionally conserved STORR gene fusion in Papaver species that diverged 16.8 million years ago.</title>
        <authorList>
            <person name="Catania T."/>
        </authorList>
    </citation>
    <scope>NUCLEOTIDE SEQUENCE</scope>
    <source>
        <strain evidence="10">S-188037</strain>
    </source>
</reference>
<feature type="transmembrane region" description="Helical" evidence="9">
    <location>
        <begin position="94"/>
        <end position="116"/>
    </location>
</feature>
<evidence type="ECO:0000256" key="9">
    <source>
        <dbReference type="SAM" id="Phobius"/>
    </source>
</evidence>
<evidence type="ECO:0000256" key="6">
    <source>
        <dbReference type="ARBA" id="ARBA00022989"/>
    </source>
</evidence>
<feature type="transmembrane region" description="Helical" evidence="9">
    <location>
        <begin position="165"/>
        <end position="187"/>
    </location>
</feature>
<evidence type="ECO:0000256" key="1">
    <source>
        <dbReference type="ARBA" id="ARBA00004651"/>
    </source>
</evidence>
<dbReference type="GO" id="GO:0005886">
    <property type="term" value="C:plasma membrane"/>
    <property type="evidence" value="ECO:0007669"/>
    <property type="project" value="UniProtKB-SubCell"/>
</dbReference>
<evidence type="ECO:0000313" key="11">
    <source>
        <dbReference type="Proteomes" id="UP001202328"/>
    </source>
</evidence>
<dbReference type="AlphaFoldDB" id="A0AAD4X714"/>
<keyword evidence="4 9" id="KW-0812">Transmembrane</keyword>
<evidence type="ECO:0000256" key="5">
    <source>
        <dbReference type="ARBA" id="ARBA00022847"/>
    </source>
</evidence>
<feature type="transmembrane region" description="Helical" evidence="9">
    <location>
        <begin position="337"/>
        <end position="357"/>
    </location>
</feature>
<feature type="transmembrane region" description="Helical" evidence="9">
    <location>
        <begin position="276"/>
        <end position="295"/>
    </location>
</feature>
<protein>
    <recommendedName>
        <fullName evidence="12">Polyamine transporter</fullName>
    </recommendedName>
</protein>
<feature type="transmembrane region" description="Helical" evidence="9">
    <location>
        <begin position="244"/>
        <end position="264"/>
    </location>
</feature>
<dbReference type="PANTHER" id="PTHR45826">
    <property type="entry name" value="POLYAMINE TRANSPORTER PUT1"/>
    <property type="match status" value="1"/>
</dbReference>
<dbReference type="Proteomes" id="UP001202328">
    <property type="component" value="Unassembled WGS sequence"/>
</dbReference>
<dbReference type="InterPro" id="IPR002293">
    <property type="entry name" value="AA/rel_permease1"/>
</dbReference>
<organism evidence="10 11">
    <name type="scientific">Papaver atlanticum</name>
    <dbReference type="NCBI Taxonomy" id="357466"/>
    <lineage>
        <taxon>Eukaryota</taxon>
        <taxon>Viridiplantae</taxon>
        <taxon>Streptophyta</taxon>
        <taxon>Embryophyta</taxon>
        <taxon>Tracheophyta</taxon>
        <taxon>Spermatophyta</taxon>
        <taxon>Magnoliopsida</taxon>
        <taxon>Ranunculales</taxon>
        <taxon>Papaveraceae</taxon>
        <taxon>Papaveroideae</taxon>
        <taxon>Papaver</taxon>
    </lineage>
</organism>
<feature type="transmembrane region" description="Helical" evidence="9">
    <location>
        <begin position="404"/>
        <end position="425"/>
    </location>
</feature>
<gene>
    <name evidence="10" type="ORF">MKW98_000314</name>
</gene>
<dbReference type="EMBL" id="JAJJMB010016019">
    <property type="protein sequence ID" value="KAI3850504.1"/>
    <property type="molecule type" value="Genomic_DNA"/>
</dbReference>
<evidence type="ECO:0000256" key="2">
    <source>
        <dbReference type="ARBA" id="ARBA00022448"/>
    </source>
</evidence>
<dbReference type="PIRSF" id="PIRSF006060">
    <property type="entry name" value="AA_transporter"/>
    <property type="match status" value="1"/>
</dbReference>
<keyword evidence="11" id="KW-1185">Reference proteome</keyword>
<keyword evidence="6 9" id="KW-1133">Transmembrane helix</keyword>
<feature type="transmembrane region" description="Helical" evidence="9">
    <location>
        <begin position="137"/>
        <end position="159"/>
    </location>
</feature>
<evidence type="ECO:0000313" key="10">
    <source>
        <dbReference type="EMBL" id="KAI3850504.1"/>
    </source>
</evidence>
<evidence type="ECO:0000256" key="8">
    <source>
        <dbReference type="ARBA" id="ARBA00024041"/>
    </source>
</evidence>
<dbReference type="Pfam" id="PF13520">
    <property type="entry name" value="AA_permease_2"/>
    <property type="match status" value="1"/>
</dbReference>
<evidence type="ECO:0000256" key="7">
    <source>
        <dbReference type="ARBA" id="ARBA00023136"/>
    </source>
</evidence>
<comment type="caution">
    <text evidence="10">The sequence shown here is derived from an EMBL/GenBank/DDBJ whole genome shotgun (WGS) entry which is preliminary data.</text>
</comment>
<dbReference type="Gene3D" id="1.20.1740.10">
    <property type="entry name" value="Amino acid/polyamine transporter I"/>
    <property type="match status" value="1"/>
</dbReference>
<dbReference type="GO" id="GO:0015203">
    <property type="term" value="F:polyamine transmembrane transporter activity"/>
    <property type="evidence" value="ECO:0007669"/>
    <property type="project" value="UniProtKB-ARBA"/>
</dbReference>
<evidence type="ECO:0000256" key="3">
    <source>
        <dbReference type="ARBA" id="ARBA00022475"/>
    </source>
</evidence>
<keyword evidence="2" id="KW-0813">Transport</keyword>
<evidence type="ECO:0008006" key="12">
    <source>
        <dbReference type="Google" id="ProtNLM"/>
    </source>
</evidence>
<accession>A0AAD4X714</accession>
<sequence>MVTSQEEIELSEIKVETPTRIPKPTVKKKLTLVPLIFLIFFEVSGGPFGEENSVKAAGPLFALLGFVIFPFIWSTPEALITAELSTAYPGNGGYVIWASEAFGPFWGSMMGSLKFLSGSINNAAYPSMMTQYLTGIIPARFNTLAICGITVLLSLVNYLGLAIVGWFAVALAVVALMPFIIMFIIAIPKIKWSNLWSLGKNGTKIRLNDWPTYFNTLFWNLNFWDNASTLAGEVENPQKNFPKALFSAGIITCLGYLIPLIAIIGALPLDQDAWDVAYLATAGGTIGGPWLMYWIKIGSVLSSIGLFEAQLSSSSFQTEGMANLGFIPALFARRAKWFNTPWAGILLSSLISFGLSFLDFNNIIAAANILYGLGMLLEFSAFIRLRIKYPDLPRPYKVPGGIPFLCFMCLVPAGFVAYVISMMVISKLVVFFITAGLTVFAVCNYFAMNLFKSKGWIQFIAQCNDKQAVEKEASEEQL</sequence>
<feature type="transmembrane region" description="Helical" evidence="9">
    <location>
        <begin position="431"/>
        <end position="451"/>
    </location>
</feature>
<dbReference type="PANTHER" id="PTHR45826:SF8">
    <property type="entry name" value="CATIONIC AMINO ACID TRANSPORTER"/>
    <property type="match status" value="1"/>
</dbReference>
<dbReference type="GO" id="GO:0015293">
    <property type="term" value="F:symporter activity"/>
    <property type="evidence" value="ECO:0007669"/>
    <property type="project" value="UniProtKB-KW"/>
</dbReference>
<dbReference type="InterPro" id="IPR044566">
    <property type="entry name" value="RMV1-like"/>
</dbReference>
<comment type="similarity">
    <text evidence="8">Belongs to the amino acid-polyamine-organocation (APC) superfamily. Polyamine:cation symporter (PHS) (TC 2.A.3.12) family.</text>
</comment>
<feature type="transmembrane region" description="Helical" evidence="9">
    <location>
        <begin position="56"/>
        <end position="74"/>
    </location>
</feature>
<feature type="transmembrane region" description="Helical" evidence="9">
    <location>
        <begin position="30"/>
        <end position="49"/>
    </location>
</feature>
<keyword evidence="3" id="KW-1003">Cell membrane</keyword>
<proteinExistence type="inferred from homology"/>
<keyword evidence="7 9" id="KW-0472">Membrane</keyword>
<comment type="subcellular location">
    <subcellularLocation>
        <location evidence="1">Cell membrane</location>
        <topology evidence="1">Multi-pass membrane protein</topology>
    </subcellularLocation>
</comment>
<feature type="transmembrane region" description="Helical" evidence="9">
    <location>
        <begin position="363"/>
        <end position="383"/>
    </location>
</feature>
<keyword evidence="5" id="KW-0769">Symport</keyword>
<dbReference type="FunFam" id="1.20.1740.10:FF:000041">
    <property type="entry name" value="Amino acid permease, putative"/>
    <property type="match status" value="1"/>
</dbReference>